<dbReference type="EMBL" id="JACHMF010000001">
    <property type="protein sequence ID" value="MBB4693830.1"/>
    <property type="molecule type" value="Genomic_DNA"/>
</dbReference>
<evidence type="ECO:0000313" key="1">
    <source>
        <dbReference type="EMBL" id="MBB4693830.1"/>
    </source>
</evidence>
<protein>
    <submittedName>
        <fullName evidence="1">Uncharacterized protein</fullName>
    </submittedName>
</protein>
<sequence length="71" mass="8253">MLEAWGLTLTLDIARQVRRWRVEDECSWRAIAALADETWATDTRGNQLFGEDLCRESARMLGENPNDEVWN</sequence>
<dbReference type="Proteomes" id="UP000542742">
    <property type="component" value="Unassembled WGS sequence"/>
</dbReference>
<reference evidence="1 2" key="1">
    <citation type="submission" date="2020-08" db="EMBL/GenBank/DDBJ databases">
        <title>Sequencing the genomes of 1000 actinobacteria strains.</title>
        <authorList>
            <person name="Klenk H.-P."/>
        </authorList>
    </citation>
    <scope>NUCLEOTIDE SEQUENCE [LARGE SCALE GENOMIC DNA]</scope>
    <source>
        <strain evidence="1 2">DSM 45518</strain>
    </source>
</reference>
<keyword evidence="2" id="KW-1185">Reference proteome</keyword>
<proteinExistence type="predicted"/>
<gene>
    <name evidence="1" type="ORF">BKA14_003978</name>
</gene>
<name>A0A7W7CUS0_9ACTN</name>
<dbReference type="AlphaFoldDB" id="A0A7W7CUS0"/>
<comment type="caution">
    <text evidence="1">The sequence shown here is derived from an EMBL/GenBank/DDBJ whole genome shotgun (WGS) entry which is preliminary data.</text>
</comment>
<accession>A0A7W7CUS0</accession>
<dbReference type="RefSeq" id="WP_239092992.1">
    <property type="nucleotide sequence ID" value="NZ_BOMC01000053.1"/>
</dbReference>
<organism evidence="1 2">
    <name type="scientific">Paractinoplanes abujensis</name>
    <dbReference type="NCBI Taxonomy" id="882441"/>
    <lineage>
        <taxon>Bacteria</taxon>
        <taxon>Bacillati</taxon>
        <taxon>Actinomycetota</taxon>
        <taxon>Actinomycetes</taxon>
        <taxon>Micromonosporales</taxon>
        <taxon>Micromonosporaceae</taxon>
        <taxon>Paractinoplanes</taxon>
    </lineage>
</organism>
<evidence type="ECO:0000313" key="2">
    <source>
        <dbReference type="Proteomes" id="UP000542742"/>
    </source>
</evidence>